<keyword evidence="16" id="KW-1185">Reference proteome</keyword>
<evidence type="ECO:0000259" key="14">
    <source>
        <dbReference type="Pfam" id="PF00082"/>
    </source>
</evidence>
<dbReference type="AlphaFoldDB" id="A0A516SK95"/>
<dbReference type="OrthoDB" id="9798386at2"/>
<evidence type="ECO:0000313" key="16">
    <source>
        <dbReference type="Proteomes" id="UP000317550"/>
    </source>
</evidence>
<dbReference type="PANTHER" id="PTHR43806">
    <property type="entry name" value="PEPTIDASE S8"/>
    <property type="match status" value="1"/>
</dbReference>
<dbReference type="Gene3D" id="3.40.50.200">
    <property type="entry name" value="Peptidase S8/S53 domain"/>
    <property type="match status" value="1"/>
</dbReference>
<evidence type="ECO:0000256" key="3">
    <source>
        <dbReference type="ARBA" id="ARBA00022525"/>
    </source>
</evidence>
<dbReference type="EMBL" id="CP041730">
    <property type="protein sequence ID" value="QDQ28579.1"/>
    <property type="molecule type" value="Genomic_DNA"/>
</dbReference>
<feature type="domain" description="Peptidase S8/S53" evidence="14">
    <location>
        <begin position="172"/>
        <end position="456"/>
    </location>
</feature>
<dbReference type="PANTHER" id="PTHR43806:SF11">
    <property type="entry name" value="CEREVISIN-RELATED"/>
    <property type="match status" value="1"/>
</dbReference>
<dbReference type="CDD" id="cd07496">
    <property type="entry name" value="Peptidases_S8_13"/>
    <property type="match status" value="1"/>
</dbReference>
<accession>A0A516SK95</accession>
<dbReference type="InterPro" id="IPR000209">
    <property type="entry name" value="Peptidase_S8/S53_dom"/>
</dbReference>
<organism evidence="15 16">
    <name type="scientific">Chitinimonas arctica</name>
    <dbReference type="NCBI Taxonomy" id="2594795"/>
    <lineage>
        <taxon>Bacteria</taxon>
        <taxon>Pseudomonadati</taxon>
        <taxon>Pseudomonadota</taxon>
        <taxon>Betaproteobacteria</taxon>
        <taxon>Neisseriales</taxon>
        <taxon>Chitinibacteraceae</taxon>
        <taxon>Chitinimonas</taxon>
    </lineage>
</organism>
<dbReference type="PROSITE" id="PS00136">
    <property type="entry name" value="SUBTILASE_ASP"/>
    <property type="match status" value="1"/>
</dbReference>
<dbReference type="InterPro" id="IPR022398">
    <property type="entry name" value="Peptidase_S8_His-AS"/>
</dbReference>
<dbReference type="PROSITE" id="PS51892">
    <property type="entry name" value="SUBTILASE"/>
    <property type="match status" value="1"/>
</dbReference>
<dbReference type="InterPro" id="IPR015500">
    <property type="entry name" value="Peptidase_S8_subtilisin-rel"/>
</dbReference>
<gene>
    <name evidence="15" type="ORF">FNU76_20725</name>
</gene>
<dbReference type="FunFam" id="3.40.50.200:FF:000022">
    <property type="entry name" value="Extracellular protease"/>
    <property type="match status" value="1"/>
</dbReference>
<evidence type="ECO:0000256" key="13">
    <source>
        <dbReference type="SAM" id="SignalP"/>
    </source>
</evidence>
<dbReference type="PRINTS" id="PR00723">
    <property type="entry name" value="SUBTILISIN"/>
</dbReference>
<feature type="compositionally biased region" description="Acidic residues" evidence="12">
    <location>
        <begin position="208"/>
        <end position="222"/>
    </location>
</feature>
<keyword evidence="7 10" id="KW-0720">Serine protease</keyword>
<keyword evidence="4 10" id="KW-0645">Protease</keyword>
<feature type="active site" description="Charge relay system" evidence="9 10">
    <location>
        <position position="181"/>
    </location>
</feature>
<dbReference type="GO" id="GO:0005576">
    <property type="term" value="C:extracellular region"/>
    <property type="evidence" value="ECO:0007669"/>
    <property type="project" value="UniProtKB-SubCell"/>
</dbReference>
<evidence type="ECO:0000256" key="1">
    <source>
        <dbReference type="ARBA" id="ARBA00004613"/>
    </source>
</evidence>
<evidence type="ECO:0000256" key="12">
    <source>
        <dbReference type="SAM" id="MobiDB-lite"/>
    </source>
</evidence>
<feature type="active site" description="Charge relay system" evidence="9 10">
    <location>
        <position position="410"/>
    </location>
</feature>
<dbReference type="SUPFAM" id="SSF52743">
    <property type="entry name" value="Subtilisin-like"/>
    <property type="match status" value="1"/>
</dbReference>
<dbReference type="Pfam" id="PF00082">
    <property type="entry name" value="Peptidase_S8"/>
    <property type="match status" value="1"/>
</dbReference>
<comment type="similarity">
    <text evidence="2 10 11">Belongs to the peptidase S8 family.</text>
</comment>
<dbReference type="RefSeq" id="WP_144279962.1">
    <property type="nucleotide sequence ID" value="NZ_CP041730.1"/>
</dbReference>
<evidence type="ECO:0000256" key="2">
    <source>
        <dbReference type="ARBA" id="ARBA00011073"/>
    </source>
</evidence>
<dbReference type="PROSITE" id="PS00138">
    <property type="entry name" value="SUBTILASE_SER"/>
    <property type="match status" value="1"/>
</dbReference>
<dbReference type="InterPro" id="IPR036852">
    <property type="entry name" value="Peptidase_S8/S53_dom_sf"/>
</dbReference>
<dbReference type="KEGG" id="cari:FNU76_20725"/>
<dbReference type="InterPro" id="IPR023828">
    <property type="entry name" value="Peptidase_S8_Ser-AS"/>
</dbReference>
<dbReference type="Proteomes" id="UP000317550">
    <property type="component" value="Chromosome"/>
</dbReference>
<dbReference type="InterPro" id="IPR050131">
    <property type="entry name" value="Peptidase_S8_subtilisin-like"/>
</dbReference>
<feature type="chain" id="PRO_5021778702" evidence="13">
    <location>
        <begin position="26"/>
        <end position="471"/>
    </location>
</feature>
<evidence type="ECO:0000256" key="5">
    <source>
        <dbReference type="ARBA" id="ARBA00022729"/>
    </source>
</evidence>
<feature type="region of interest" description="Disordered" evidence="12">
    <location>
        <begin position="205"/>
        <end position="228"/>
    </location>
</feature>
<name>A0A516SK95_9NEIS</name>
<sequence length="471" mass="48465">MPPSIRTISLGLSLFGLVLAQSATAGERRPSAAAQLRSAAIPGLIIKFRTPPMAGRVTPGEIRQQGAERVQRLAAPAARAGLTLQFSRRLATGADLFKLSRPLSSAAAFRLARSMQRQHPDIEYAEPDVINKVMGVGSAAGRPNDASFPAQWDLHEAAGGMNVPPAWLLGRGRGVVVAVLDTGVRPHADLQANLLPGYDFVSDMAASNDEDGRDDDASDPGDDCGLGNTWHGTHVAGTVAAVADNGIGISGVAPEAKVVPVRVLGMCGGRSSDIVDGMVWAAGGEVEGVPANANPARILNLSLGSAIPCLNSYREAVNRVVALGGLVVAAAGNESQNVRSDQPASCPGAFAVSAVNREGGRAYYSNYGAMVGIAAPGGELYTHEDGILSTLNDGVSELGNDSYDYYQGTSMAAPHIAGLAALMWSVNPRLSAAQIRSLIMSTARPFPAACASCGAGIADAEAAVKAAKALR</sequence>
<feature type="signal peptide" evidence="13">
    <location>
        <begin position="1"/>
        <end position="25"/>
    </location>
</feature>
<comment type="subcellular location">
    <subcellularLocation>
        <location evidence="1">Secreted</location>
    </subcellularLocation>
</comment>
<evidence type="ECO:0000256" key="10">
    <source>
        <dbReference type="PROSITE-ProRule" id="PRU01240"/>
    </source>
</evidence>
<evidence type="ECO:0000256" key="6">
    <source>
        <dbReference type="ARBA" id="ARBA00022801"/>
    </source>
</evidence>
<dbReference type="GO" id="GO:0004252">
    <property type="term" value="F:serine-type endopeptidase activity"/>
    <property type="evidence" value="ECO:0007669"/>
    <property type="project" value="UniProtKB-UniRule"/>
</dbReference>
<evidence type="ECO:0000256" key="7">
    <source>
        <dbReference type="ARBA" id="ARBA00022825"/>
    </source>
</evidence>
<keyword evidence="8" id="KW-0865">Zymogen</keyword>
<evidence type="ECO:0000256" key="8">
    <source>
        <dbReference type="ARBA" id="ARBA00023145"/>
    </source>
</evidence>
<keyword evidence="6 10" id="KW-0378">Hydrolase</keyword>
<dbReference type="PROSITE" id="PS00137">
    <property type="entry name" value="SUBTILASE_HIS"/>
    <property type="match status" value="1"/>
</dbReference>
<keyword evidence="3" id="KW-0964">Secreted</keyword>
<dbReference type="InterPro" id="IPR034176">
    <property type="entry name" value="Peptidases_S8_13"/>
</dbReference>
<protein>
    <submittedName>
        <fullName evidence="15">S8 family serine peptidase</fullName>
    </submittedName>
</protein>
<evidence type="ECO:0000256" key="11">
    <source>
        <dbReference type="RuleBase" id="RU003355"/>
    </source>
</evidence>
<evidence type="ECO:0000256" key="4">
    <source>
        <dbReference type="ARBA" id="ARBA00022670"/>
    </source>
</evidence>
<evidence type="ECO:0000256" key="9">
    <source>
        <dbReference type="PIRSR" id="PIRSR615500-1"/>
    </source>
</evidence>
<dbReference type="InterPro" id="IPR023827">
    <property type="entry name" value="Peptidase_S8_Asp-AS"/>
</dbReference>
<dbReference type="GO" id="GO:0006508">
    <property type="term" value="P:proteolysis"/>
    <property type="evidence" value="ECO:0007669"/>
    <property type="project" value="UniProtKB-KW"/>
</dbReference>
<feature type="active site" description="Charge relay system" evidence="9 10">
    <location>
        <position position="231"/>
    </location>
</feature>
<evidence type="ECO:0000313" key="15">
    <source>
        <dbReference type="EMBL" id="QDQ28579.1"/>
    </source>
</evidence>
<keyword evidence="5 13" id="KW-0732">Signal</keyword>
<proteinExistence type="inferred from homology"/>
<reference evidence="16" key="1">
    <citation type="submission" date="2019-07" db="EMBL/GenBank/DDBJ databases">
        <title>Chitinimonas sp. nov., isolated from Ny-Alesund, arctica soil.</title>
        <authorList>
            <person name="Xu Q."/>
            <person name="Peng F."/>
        </authorList>
    </citation>
    <scope>NUCLEOTIDE SEQUENCE [LARGE SCALE GENOMIC DNA]</scope>
    <source>
        <strain evidence="16">R3-44</strain>
    </source>
</reference>